<comment type="similarity">
    <text evidence="2">Belongs to the GtrA family.</text>
</comment>
<evidence type="ECO:0000256" key="1">
    <source>
        <dbReference type="ARBA" id="ARBA00004141"/>
    </source>
</evidence>
<evidence type="ECO:0000256" key="6">
    <source>
        <dbReference type="SAM" id="Phobius"/>
    </source>
</evidence>
<keyword evidence="3 6" id="KW-0812">Transmembrane</keyword>
<feature type="transmembrane region" description="Helical" evidence="6">
    <location>
        <begin position="73"/>
        <end position="95"/>
    </location>
</feature>
<keyword evidence="5 6" id="KW-0472">Membrane</keyword>
<dbReference type="Proteomes" id="UP000326936">
    <property type="component" value="Chromosome"/>
</dbReference>
<name>A0A5P9CI92_9VIBR</name>
<reference evidence="8 9" key="1">
    <citation type="submission" date="2019-10" db="EMBL/GenBank/DDBJ databases">
        <title>Complete genome sequence of Vibrio sp. strain THAF100, isolated from non-filtered water from the water column of tank 6 of a marine aquarium containing stony-coral fragments. Water maintained at 26 degree C.</title>
        <authorList>
            <person name="Ruckert C."/>
            <person name="Franco A."/>
            <person name="Kalinowski J."/>
            <person name="Glaeser S."/>
        </authorList>
    </citation>
    <scope>NUCLEOTIDE SEQUENCE [LARGE SCALE GENOMIC DNA]</scope>
    <source>
        <strain evidence="8 9">THAF100</strain>
    </source>
</reference>
<evidence type="ECO:0000256" key="5">
    <source>
        <dbReference type="ARBA" id="ARBA00023136"/>
    </source>
</evidence>
<sequence>MSSRIVSFAVVGGVGFLADSALFSALYYGLEFEILSARVASFLFAATITWLGNRMFTFANVTGGNTVIQWLKFMTSATVSLLPNLAMFKLIMLFYTNESTSVMVAFIGGVLSGMVSNFLLNQYWVFGKEEAIRTH</sequence>
<dbReference type="InterPro" id="IPR007267">
    <property type="entry name" value="GtrA_DPMS_TM"/>
</dbReference>
<evidence type="ECO:0000256" key="3">
    <source>
        <dbReference type="ARBA" id="ARBA00022692"/>
    </source>
</evidence>
<evidence type="ECO:0000259" key="7">
    <source>
        <dbReference type="Pfam" id="PF04138"/>
    </source>
</evidence>
<dbReference type="GO" id="GO:0000271">
    <property type="term" value="P:polysaccharide biosynthetic process"/>
    <property type="evidence" value="ECO:0007669"/>
    <property type="project" value="InterPro"/>
</dbReference>
<comment type="subcellular location">
    <subcellularLocation>
        <location evidence="1">Membrane</location>
        <topology evidence="1">Multi-pass membrane protein</topology>
    </subcellularLocation>
</comment>
<dbReference type="RefSeq" id="WP_246210431.1">
    <property type="nucleotide sequence ID" value="NZ_CBCSDK010000002.1"/>
</dbReference>
<dbReference type="Pfam" id="PF04138">
    <property type="entry name" value="GtrA_DPMS_TM"/>
    <property type="match status" value="1"/>
</dbReference>
<feature type="transmembrane region" description="Helical" evidence="6">
    <location>
        <begin position="7"/>
        <end position="28"/>
    </location>
</feature>
<dbReference type="AlphaFoldDB" id="A0A5P9CI92"/>
<gene>
    <name evidence="8" type="ORF">FIV01_05905</name>
</gene>
<proteinExistence type="inferred from homology"/>
<dbReference type="EMBL" id="CP045350">
    <property type="protein sequence ID" value="QFT25955.1"/>
    <property type="molecule type" value="Genomic_DNA"/>
</dbReference>
<dbReference type="InterPro" id="IPR051401">
    <property type="entry name" value="GtrA_CellWall_Glycosyl"/>
</dbReference>
<dbReference type="KEGG" id="vaq:FIV01_05905"/>
<keyword evidence="4 6" id="KW-1133">Transmembrane helix</keyword>
<feature type="transmembrane region" description="Helical" evidence="6">
    <location>
        <begin position="101"/>
        <end position="120"/>
    </location>
</feature>
<keyword evidence="9" id="KW-1185">Reference proteome</keyword>
<feature type="transmembrane region" description="Helical" evidence="6">
    <location>
        <begin position="34"/>
        <end position="52"/>
    </location>
</feature>
<evidence type="ECO:0000256" key="4">
    <source>
        <dbReference type="ARBA" id="ARBA00022989"/>
    </source>
</evidence>
<evidence type="ECO:0000313" key="9">
    <source>
        <dbReference type="Proteomes" id="UP000326936"/>
    </source>
</evidence>
<protein>
    <submittedName>
        <fullName evidence="8">GtrA-like protein</fullName>
    </submittedName>
</protein>
<accession>A0A5P9CI92</accession>
<dbReference type="PANTHER" id="PTHR38459:SF1">
    <property type="entry name" value="PROPHAGE BACTOPRENOL-LINKED GLUCOSE TRANSLOCASE HOMOLOG"/>
    <property type="match status" value="1"/>
</dbReference>
<feature type="domain" description="GtrA/DPMS transmembrane" evidence="7">
    <location>
        <begin position="8"/>
        <end position="126"/>
    </location>
</feature>
<dbReference type="GO" id="GO:0005886">
    <property type="term" value="C:plasma membrane"/>
    <property type="evidence" value="ECO:0007669"/>
    <property type="project" value="TreeGrafter"/>
</dbReference>
<dbReference type="PANTHER" id="PTHR38459">
    <property type="entry name" value="PROPHAGE BACTOPRENOL-LINKED GLUCOSE TRANSLOCASE HOMOLOG"/>
    <property type="match status" value="1"/>
</dbReference>
<evidence type="ECO:0000256" key="2">
    <source>
        <dbReference type="ARBA" id="ARBA00009399"/>
    </source>
</evidence>
<evidence type="ECO:0000313" key="8">
    <source>
        <dbReference type="EMBL" id="QFT25955.1"/>
    </source>
</evidence>
<organism evidence="8 9">
    <name type="scientific">Vibrio aquimaris</name>
    <dbReference type="NCBI Taxonomy" id="2587862"/>
    <lineage>
        <taxon>Bacteria</taxon>
        <taxon>Pseudomonadati</taxon>
        <taxon>Pseudomonadota</taxon>
        <taxon>Gammaproteobacteria</taxon>
        <taxon>Vibrionales</taxon>
        <taxon>Vibrionaceae</taxon>
        <taxon>Vibrio</taxon>
    </lineage>
</organism>